<reference evidence="2" key="1">
    <citation type="journal article" date="2019" name="Int. J. Syst. Evol. Microbiol.">
        <title>The Global Catalogue of Microorganisms (GCM) 10K type strain sequencing project: providing services to taxonomists for standard genome sequencing and annotation.</title>
        <authorList>
            <consortium name="The Broad Institute Genomics Platform"/>
            <consortium name="The Broad Institute Genome Sequencing Center for Infectious Disease"/>
            <person name="Wu L."/>
            <person name="Ma J."/>
        </authorList>
    </citation>
    <scope>NUCLEOTIDE SEQUENCE [LARGE SCALE GENOMIC DNA]</scope>
    <source>
        <strain evidence="2">CGMCC 4.7330</strain>
    </source>
</reference>
<dbReference type="InterPro" id="IPR013493">
    <property type="entry name" value="CHP02677"/>
</dbReference>
<evidence type="ECO:0000313" key="2">
    <source>
        <dbReference type="Proteomes" id="UP001595696"/>
    </source>
</evidence>
<gene>
    <name evidence="1" type="ORF">ACFO0B_27770</name>
</gene>
<dbReference type="RefSeq" id="WP_378615995.1">
    <property type="nucleotide sequence ID" value="NZ_JBHSAX010000023.1"/>
</dbReference>
<accession>A0ABV8E061</accession>
<keyword evidence="2" id="KW-1185">Reference proteome</keyword>
<dbReference type="NCBIfam" id="TIGR02677">
    <property type="entry name" value="TIGR02677 family protein"/>
    <property type="match status" value="1"/>
</dbReference>
<protein>
    <submittedName>
        <fullName evidence="1">TIGR02677 family protein</fullName>
    </submittedName>
</protein>
<comment type="caution">
    <text evidence="1">The sequence shown here is derived from an EMBL/GenBank/DDBJ whole genome shotgun (WGS) entry which is preliminary data.</text>
</comment>
<sequence length="510" mass="54660">MRNGGGSQSETEPGGVANLDLFRYLAAEERGDYLAIMSLFTASLLADMSAAAVAEQLAAAGTTLPAEVVEARCKQLVRWGNLIPSLRDARVGTVAEYLRARSRYQVSTLGGRVHRSALEIMATADGAREVARELLGRIADALAEIPGLLDAAATPERDERLAGIVTTIFNNQRLFTASVTDFYAYLSGVLSRFDLGGDEYARFKELLLDYVDLINADVNRHAPLIARALDRVLPRGDELLAVLDALPGLSLGDEVAVERSAGRSRTDWTQLHQWYSGADSGPGQLRNAAGQALGQLIANAKRILDSSRTGYSRRADLLRLAKWLEHSADDEASRLFAAAFGAWPTRHLGLGPDEPDPRVSPTTSWRAADPIEVPVSLRERGNRVSRGRVSRVPDSSADRRAVEAAARAEARRHREAAAELLACGKLDGGRLSAAARTVLLDLLARLLAVRTDFADDIVLVDHDLGLVVAAVAGGHTRVESPDGTLTVDGYTLSVRPVAEAGGAGALRVAR</sequence>
<name>A0ABV8E061_9NOCA</name>
<organism evidence="1 2">
    <name type="scientific">Nocardia jiangsuensis</name>
    <dbReference type="NCBI Taxonomy" id="1691563"/>
    <lineage>
        <taxon>Bacteria</taxon>
        <taxon>Bacillati</taxon>
        <taxon>Actinomycetota</taxon>
        <taxon>Actinomycetes</taxon>
        <taxon>Mycobacteriales</taxon>
        <taxon>Nocardiaceae</taxon>
        <taxon>Nocardia</taxon>
    </lineage>
</organism>
<evidence type="ECO:0000313" key="1">
    <source>
        <dbReference type="EMBL" id="MFC3965805.1"/>
    </source>
</evidence>
<dbReference type="EMBL" id="JBHSAX010000023">
    <property type="protein sequence ID" value="MFC3965805.1"/>
    <property type="molecule type" value="Genomic_DNA"/>
</dbReference>
<dbReference type="Proteomes" id="UP001595696">
    <property type="component" value="Unassembled WGS sequence"/>
</dbReference>
<dbReference type="Pfam" id="PF09660">
    <property type="entry name" value="DUF2397"/>
    <property type="match status" value="1"/>
</dbReference>
<proteinExistence type="predicted"/>